<name>A0A2I0IE10_PUNGR</name>
<evidence type="ECO:0000256" key="1">
    <source>
        <dbReference type="SAM" id="MobiDB-lite"/>
    </source>
</evidence>
<dbReference type="EMBL" id="PGOL01003217">
    <property type="protein sequence ID" value="PKI42211.1"/>
    <property type="molecule type" value="Genomic_DNA"/>
</dbReference>
<comment type="caution">
    <text evidence="2">The sequence shown here is derived from an EMBL/GenBank/DDBJ whole genome shotgun (WGS) entry which is preliminary data.</text>
</comment>
<dbReference type="AlphaFoldDB" id="A0A2I0IE10"/>
<dbReference type="Gene3D" id="3.30.40.10">
    <property type="entry name" value="Zinc/RING finger domain, C3HC4 (zinc finger)"/>
    <property type="match status" value="1"/>
</dbReference>
<dbReference type="InterPro" id="IPR013083">
    <property type="entry name" value="Znf_RING/FYVE/PHD"/>
</dbReference>
<evidence type="ECO:0000313" key="3">
    <source>
        <dbReference type="Proteomes" id="UP000233551"/>
    </source>
</evidence>
<dbReference type="Proteomes" id="UP000233551">
    <property type="component" value="Unassembled WGS sequence"/>
</dbReference>
<sequence>MPCKHKFHSRCIFPLLELHSSCRVCRFQLPAEETKFESSNGNRNNNRESERESPTVLETSNAAGDNNRGSGKKFTIPWPFMGCSHPLFSREGTQPHHPLHKNGRVVSPNIKVHCRFRVSPNIKMDCGFWVLGFGWRRHMKDGAFPSDLFFFSDQGNSIGRMIGGLIPLATAVADLGAAWSMVRKNVKQ</sequence>
<feature type="compositionally biased region" description="Polar residues" evidence="1">
    <location>
        <begin position="56"/>
        <end position="69"/>
    </location>
</feature>
<reference evidence="2 3" key="1">
    <citation type="submission" date="2017-11" db="EMBL/GenBank/DDBJ databases">
        <title>De-novo sequencing of pomegranate (Punica granatum L.) genome.</title>
        <authorList>
            <person name="Akparov Z."/>
            <person name="Amiraslanov A."/>
            <person name="Hajiyeva S."/>
            <person name="Abbasov M."/>
            <person name="Kaur K."/>
            <person name="Hamwieh A."/>
            <person name="Solovyev V."/>
            <person name="Salamov A."/>
            <person name="Braich B."/>
            <person name="Kosarev P."/>
            <person name="Mahmoud A."/>
            <person name="Hajiyev E."/>
            <person name="Babayeva S."/>
            <person name="Izzatullayeva V."/>
            <person name="Mammadov A."/>
            <person name="Mammadov A."/>
            <person name="Sharifova S."/>
            <person name="Ojaghi J."/>
            <person name="Eynullazada K."/>
            <person name="Bayramov B."/>
            <person name="Abdulazimova A."/>
            <person name="Shahmuradov I."/>
        </authorList>
    </citation>
    <scope>NUCLEOTIDE SEQUENCE [LARGE SCALE GENOMIC DNA]</scope>
    <source>
        <strain evidence="3">cv. AG2017</strain>
        <tissue evidence="2">Leaf</tissue>
    </source>
</reference>
<evidence type="ECO:0008006" key="4">
    <source>
        <dbReference type="Google" id="ProtNLM"/>
    </source>
</evidence>
<proteinExistence type="predicted"/>
<organism evidence="2 3">
    <name type="scientific">Punica granatum</name>
    <name type="common">Pomegranate</name>
    <dbReference type="NCBI Taxonomy" id="22663"/>
    <lineage>
        <taxon>Eukaryota</taxon>
        <taxon>Viridiplantae</taxon>
        <taxon>Streptophyta</taxon>
        <taxon>Embryophyta</taxon>
        <taxon>Tracheophyta</taxon>
        <taxon>Spermatophyta</taxon>
        <taxon>Magnoliopsida</taxon>
        <taxon>eudicotyledons</taxon>
        <taxon>Gunneridae</taxon>
        <taxon>Pentapetalae</taxon>
        <taxon>rosids</taxon>
        <taxon>malvids</taxon>
        <taxon>Myrtales</taxon>
        <taxon>Lythraceae</taxon>
        <taxon>Punica</taxon>
    </lineage>
</organism>
<protein>
    <recommendedName>
        <fullName evidence="4">RING-type domain-containing protein</fullName>
    </recommendedName>
</protein>
<evidence type="ECO:0000313" key="2">
    <source>
        <dbReference type="EMBL" id="PKI42211.1"/>
    </source>
</evidence>
<dbReference type="STRING" id="22663.A0A2I0IE10"/>
<accession>A0A2I0IE10</accession>
<feature type="region of interest" description="Disordered" evidence="1">
    <location>
        <begin position="36"/>
        <end position="70"/>
    </location>
</feature>
<dbReference type="SUPFAM" id="SSF57850">
    <property type="entry name" value="RING/U-box"/>
    <property type="match status" value="1"/>
</dbReference>
<gene>
    <name evidence="2" type="ORF">CRG98_037391</name>
</gene>
<keyword evidence="3" id="KW-1185">Reference proteome</keyword>